<reference evidence="1" key="1">
    <citation type="submission" date="2022-09" db="EMBL/GenBank/DDBJ databases">
        <title>The genome sequence of Rhodococcus aetherivorans N1.</title>
        <authorList>
            <person name="Jiang W."/>
        </authorList>
    </citation>
    <scope>NUCLEOTIDE SEQUENCE</scope>
    <source>
        <strain evidence="1">N1</strain>
    </source>
</reference>
<evidence type="ECO:0000313" key="1">
    <source>
        <dbReference type="EMBL" id="UYF95730.1"/>
    </source>
</evidence>
<dbReference type="EMBL" id="CP106982">
    <property type="protein sequence ID" value="UYF95730.1"/>
    <property type="molecule type" value="Genomic_DNA"/>
</dbReference>
<evidence type="ECO:0000313" key="2">
    <source>
        <dbReference type="Proteomes" id="UP001163947"/>
    </source>
</evidence>
<dbReference type="PANTHER" id="PTHR48100">
    <property type="entry name" value="BROAD-SPECIFICITY PHOSPHATASE YOR283W-RELATED"/>
    <property type="match status" value="1"/>
</dbReference>
<dbReference type="Gene3D" id="3.40.50.1240">
    <property type="entry name" value="Phosphoglycerate mutase-like"/>
    <property type="match status" value="1"/>
</dbReference>
<dbReference type="GO" id="GO:0016791">
    <property type="term" value="F:phosphatase activity"/>
    <property type="evidence" value="ECO:0007669"/>
    <property type="project" value="TreeGrafter"/>
</dbReference>
<dbReference type="Pfam" id="PF00300">
    <property type="entry name" value="His_Phos_1"/>
    <property type="match status" value="1"/>
</dbReference>
<dbReference type="RefSeq" id="WP_006945392.1">
    <property type="nucleotide sequence ID" value="NZ_CAVJ010000231.1"/>
</dbReference>
<dbReference type="InterPro" id="IPR013078">
    <property type="entry name" value="His_Pase_superF_clade-1"/>
</dbReference>
<organism evidence="1 2">
    <name type="scientific">Rhodococcus aetherivorans</name>
    <dbReference type="NCBI Taxonomy" id="191292"/>
    <lineage>
        <taxon>Bacteria</taxon>
        <taxon>Bacillati</taxon>
        <taxon>Actinomycetota</taxon>
        <taxon>Actinomycetes</taxon>
        <taxon>Mycobacteriales</taxon>
        <taxon>Nocardiaceae</taxon>
        <taxon>Rhodococcus</taxon>
    </lineage>
</organism>
<dbReference type="InterPro" id="IPR029033">
    <property type="entry name" value="His_PPase_superfam"/>
</dbReference>
<dbReference type="InterPro" id="IPR050275">
    <property type="entry name" value="PGM_Phosphatase"/>
</dbReference>
<dbReference type="GeneID" id="83620395"/>
<dbReference type="SMART" id="SM00855">
    <property type="entry name" value="PGAM"/>
    <property type="match status" value="1"/>
</dbReference>
<dbReference type="Proteomes" id="UP001163947">
    <property type="component" value="Chromosome"/>
</dbReference>
<protein>
    <submittedName>
        <fullName evidence="1">Histidine phosphatase family protein</fullName>
    </submittedName>
</protein>
<dbReference type="PANTHER" id="PTHR48100:SF10">
    <property type="entry name" value="2-CARBOXY-D-ARABINITOL-1-PHOSPHATASE-RELATED"/>
    <property type="match status" value="1"/>
</dbReference>
<name>A0AA46P6K0_9NOCA</name>
<proteinExistence type="predicted"/>
<gene>
    <name evidence="1" type="ORF">OCS65_08220</name>
</gene>
<sequence>MTAVVRLVLLAHASTEAQRAVRFPADEPLSQRGRRELERAVAPVADRVVAAPERRAVETAAALGTTAVVDRALRDLDYGNWAGRAMDEVPAESLQQWLTDPHAAPHGGESIAELTERVARWLDELAPGRVVAVTHPAVIRAATVYALGAPPAGFWRIDVRPLAQVRLHGRGGRWSLRLG</sequence>
<dbReference type="AlphaFoldDB" id="A0AA46P6K0"/>
<dbReference type="CDD" id="cd07067">
    <property type="entry name" value="HP_PGM_like"/>
    <property type="match status" value="1"/>
</dbReference>
<accession>A0AA46P6K0</accession>
<dbReference type="SUPFAM" id="SSF53254">
    <property type="entry name" value="Phosphoglycerate mutase-like"/>
    <property type="match status" value="1"/>
</dbReference>